<dbReference type="AlphaFoldDB" id="A0A9D3PMK3"/>
<proteinExistence type="predicted"/>
<evidence type="ECO:0000313" key="2">
    <source>
        <dbReference type="Proteomes" id="UP001046870"/>
    </source>
</evidence>
<dbReference type="EMBL" id="JAFDVH010000018">
    <property type="protein sequence ID" value="KAG7461290.1"/>
    <property type="molecule type" value="Genomic_DNA"/>
</dbReference>
<keyword evidence="2" id="KW-1185">Reference proteome</keyword>
<sequence length="82" mass="8794">MDSVPTTASEAAESRERVIVKELRTAWFDRGGLWDASCGSAVVRRTLCSSGRSPIGRLSEGTFIHSPSRLDGKGETRIAVTG</sequence>
<reference evidence="1" key="1">
    <citation type="submission" date="2021-01" db="EMBL/GenBank/DDBJ databases">
        <authorList>
            <person name="Zahm M."/>
            <person name="Roques C."/>
            <person name="Cabau C."/>
            <person name="Klopp C."/>
            <person name="Donnadieu C."/>
            <person name="Jouanno E."/>
            <person name="Lampietro C."/>
            <person name="Louis A."/>
            <person name="Herpin A."/>
            <person name="Echchiki A."/>
            <person name="Berthelot C."/>
            <person name="Parey E."/>
            <person name="Roest-Crollius H."/>
            <person name="Braasch I."/>
            <person name="Postlethwait J."/>
            <person name="Bobe J."/>
            <person name="Montfort J."/>
            <person name="Bouchez O."/>
            <person name="Begum T."/>
            <person name="Mejri S."/>
            <person name="Adams A."/>
            <person name="Chen W.-J."/>
            <person name="Guiguen Y."/>
        </authorList>
    </citation>
    <scope>NUCLEOTIDE SEQUENCE</scope>
    <source>
        <strain evidence="1">YG-15Mar2019-1</strain>
        <tissue evidence="1">Brain</tissue>
    </source>
</reference>
<protein>
    <submittedName>
        <fullName evidence="1">Uncharacterized protein</fullName>
    </submittedName>
</protein>
<gene>
    <name evidence="1" type="ORF">MATL_G00208520</name>
</gene>
<accession>A0A9D3PMK3</accession>
<comment type="caution">
    <text evidence="1">The sequence shown here is derived from an EMBL/GenBank/DDBJ whole genome shotgun (WGS) entry which is preliminary data.</text>
</comment>
<dbReference type="Proteomes" id="UP001046870">
    <property type="component" value="Chromosome 18"/>
</dbReference>
<evidence type="ECO:0000313" key="1">
    <source>
        <dbReference type="EMBL" id="KAG7461290.1"/>
    </source>
</evidence>
<name>A0A9D3PMK3_MEGAT</name>
<organism evidence="1 2">
    <name type="scientific">Megalops atlanticus</name>
    <name type="common">Tarpon</name>
    <name type="synonym">Clupea gigantea</name>
    <dbReference type="NCBI Taxonomy" id="7932"/>
    <lineage>
        <taxon>Eukaryota</taxon>
        <taxon>Metazoa</taxon>
        <taxon>Chordata</taxon>
        <taxon>Craniata</taxon>
        <taxon>Vertebrata</taxon>
        <taxon>Euteleostomi</taxon>
        <taxon>Actinopterygii</taxon>
        <taxon>Neopterygii</taxon>
        <taxon>Teleostei</taxon>
        <taxon>Elopiformes</taxon>
        <taxon>Megalopidae</taxon>
        <taxon>Megalops</taxon>
    </lineage>
</organism>